<proteinExistence type="predicted"/>
<gene>
    <name evidence="2" type="primary">tssO</name>
    <name evidence="2" type="ORF">ACFS6H_05450</name>
</gene>
<dbReference type="EMBL" id="JBHUOZ010000001">
    <property type="protein sequence ID" value="MFD2919150.1"/>
    <property type="molecule type" value="Genomic_DNA"/>
</dbReference>
<evidence type="ECO:0000313" key="3">
    <source>
        <dbReference type="Proteomes" id="UP001597511"/>
    </source>
</evidence>
<name>A0ABW6A3V8_9BACT</name>
<feature type="transmembrane region" description="Helical" evidence="1">
    <location>
        <begin position="12"/>
        <end position="35"/>
    </location>
</feature>
<dbReference type="Proteomes" id="UP001597511">
    <property type="component" value="Unassembled WGS sequence"/>
</dbReference>
<comment type="caution">
    <text evidence="2">The sequence shown here is derived from an EMBL/GenBank/DDBJ whole genome shotgun (WGS) entry which is preliminary data.</text>
</comment>
<reference evidence="3" key="1">
    <citation type="journal article" date="2019" name="Int. J. Syst. Evol. Microbiol.">
        <title>The Global Catalogue of Microorganisms (GCM) 10K type strain sequencing project: providing services to taxonomists for standard genome sequencing and annotation.</title>
        <authorList>
            <consortium name="The Broad Institute Genomics Platform"/>
            <consortium name="The Broad Institute Genome Sequencing Center for Infectious Disease"/>
            <person name="Wu L."/>
            <person name="Ma J."/>
        </authorList>
    </citation>
    <scope>NUCLEOTIDE SEQUENCE [LARGE SCALE GENOMIC DNA]</scope>
    <source>
        <strain evidence="3">KCTC 23299</strain>
    </source>
</reference>
<organism evidence="2 3">
    <name type="scientific">Terrimonas rubra</name>
    <dbReference type="NCBI Taxonomy" id="1035890"/>
    <lineage>
        <taxon>Bacteria</taxon>
        <taxon>Pseudomonadati</taxon>
        <taxon>Bacteroidota</taxon>
        <taxon>Chitinophagia</taxon>
        <taxon>Chitinophagales</taxon>
        <taxon>Chitinophagaceae</taxon>
        <taxon>Terrimonas</taxon>
    </lineage>
</organism>
<keyword evidence="1" id="KW-0472">Membrane</keyword>
<dbReference type="Pfam" id="PF17561">
    <property type="entry name" value="TssO"/>
    <property type="match status" value="1"/>
</dbReference>
<evidence type="ECO:0000313" key="2">
    <source>
        <dbReference type="EMBL" id="MFD2919150.1"/>
    </source>
</evidence>
<dbReference type="RefSeq" id="WP_386096058.1">
    <property type="nucleotide sequence ID" value="NZ_JBHUOZ010000001.1"/>
</dbReference>
<evidence type="ECO:0000256" key="1">
    <source>
        <dbReference type="SAM" id="Phobius"/>
    </source>
</evidence>
<protein>
    <submittedName>
        <fullName evidence="2">Type VI secretion system TssO</fullName>
    </submittedName>
</protein>
<keyword evidence="1" id="KW-0812">Transmembrane</keyword>
<sequence length="176" mass="20256">MKPQNSQERNKAFGRFIIFYVLTTVLIILAVYFGLQVPFKQNKQLQAQIEVLQGEKDFSQRFSSLLAQTKSLLDTVNSSGARIDLVEGQIAQKIQEMDAMLAKDSTANKALYQQILQTLTDIKNDKKTIRSEDKNQLLTVCEQEKISLEKLKGEYEKQNSEMRQQILILNTQLQQR</sequence>
<keyword evidence="1" id="KW-1133">Transmembrane helix</keyword>
<dbReference type="InterPro" id="IPR039449">
    <property type="entry name" value="TssO"/>
</dbReference>
<accession>A0ABW6A3V8</accession>
<keyword evidence="3" id="KW-1185">Reference proteome</keyword>